<evidence type="ECO:0000313" key="2">
    <source>
        <dbReference type="Proteomes" id="UP000253472"/>
    </source>
</evidence>
<evidence type="ECO:0000313" key="1">
    <source>
        <dbReference type="EMBL" id="RCK64971.1"/>
    </source>
</evidence>
<dbReference type="EMBL" id="QLNQ01000021">
    <property type="protein sequence ID" value="RCK64971.1"/>
    <property type="molecule type" value="Genomic_DNA"/>
</dbReference>
<reference evidence="1 2" key="1">
    <citation type="submission" date="2018-06" db="EMBL/GenBank/DDBJ databases">
        <title>Whole genome sequencing of Candida tropicalis (genome annotated by CSBL at Korea University).</title>
        <authorList>
            <person name="Ahn J."/>
        </authorList>
    </citation>
    <scope>NUCLEOTIDE SEQUENCE [LARGE SCALE GENOMIC DNA]</scope>
    <source>
        <strain evidence="1 2">ATCC 20962</strain>
    </source>
</reference>
<proteinExistence type="predicted"/>
<keyword evidence="2" id="KW-1185">Reference proteome</keyword>
<accession>A0A367YIW2</accession>
<organism evidence="1 2">
    <name type="scientific">Candida viswanathii</name>
    <dbReference type="NCBI Taxonomy" id="5486"/>
    <lineage>
        <taxon>Eukaryota</taxon>
        <taxon>Fungi</taxon>
        <taxon>Dikarya</taxon>
        <taxon>Ascomycota</taxon>
        <taxon>Saccharomycotina</taxon>
        <taxon>Pichiomycetes</taxon>
        <taxon>Debaryomycetaceae</taxon>
        <taxon>Candida/Lodderomyces clade</taxon>
        <taxon>Candida</taxon>
    </lineage>
</organism>
<dbReference type="OrthoDB" id="2564148at2759"/>
<sequence length="515" mass="61190">MLSLTDLPIDILRLVLDHSHNNSALAQTNTLFNYLVNERLYKNIIIYDNDNESIADQRLLRNHTFIHVDKLDLFMDSLTIRNFRHIRTFHIHCKSNFNLFNYDSIYAKFNTYWKYLDHPIEFINFDTDNIRQRQSINQYLANKNFASIIQENDEIDVDGEDDDNCILSNLQNLTIFNEHDMIHRKVENLNLFFENKFDRTITMELDNLRVLQLNTTTSTKFFMSSAIKCENLQKLGITYSHSFRENKLQLSQLSGINFNKLHDLELRLNCYHPDCDCISEFYRDLSQINDFNELRRLSIINRNSKCLSKYDNIINNQLAAVLQKFSKLNYLYINLNEFSNNAPLLNLRRFFNAFKDSKLECLEIYDFFNYWFPSMALFDNLVNDCKCRECSKSRKLFNAMAEHDAANNYVHNFKDFAFDVDNADDNSNDANTIWLNKNCNAKLLSYIINQLQTKQFKQPLIYSMNVKYFRKHDSLFTRFQELFKHSCLNFLTQELQKINPNFKSINFGGVEMVIE</sequence>
<dbReference type="Proteomes" id="UP000253472">
    <property type="component" value="Unassembled WGS sequence"/>
</dbReference>
<comment type="caution">
    <text evidence="1">The sequence shown here is derived from an EMBL/GenBank/DDBJ whole genome shotgun (WGS) entry which is preliminary data.</text>
</comment>
<dbReference type="AlphaFoldDB" id="A0A367YIW2"/>
<name>A0A367YIW2_9ASCO</name>
<gene>
    <name evidence="1" type="ORF">Cantr_00727</name>
</gene>
<protein>
    <submittedName>
        <fullName evidence="1">Uncharacterized protein</fullName>
    </submittedName>
</protein>
<dbReference type="STRING" id="5486.A0A367YIW2"/>